<dbReference type="Proteomes" id="UP000014760">
    <property type="component" value="Unassembled WGS sequence"/>
</dbReference>
<dbReference type="AlphaFoldDB" id="R7UPC4"/>
<evidence type="ECO:0000313" key="1">
    <source>
        <dbReference type="EMBL" id="ELU08035.1"/>
    </source>
</evidence>
<dbReference type="OrthoDB" id="419189at2759"/>
<dbReference type="PANTHER" id="PTHR23274:SF11">
    <property type="entry name" value="ATP-DEPENDENT DNA HELICASE PIF1"/>
    <property type="match status" value="1"/>
</dbReference>
<reference evidence="3" key="1">
    <citation type="submission" date="2012-12" db="EMBL/GenBank/DDBJ databases">
        <authorList>
            <person name="Hellsten U."/>
            <person name="Grimwood J."/>
            <person name="Chapman J.A."/>
            <person name="Shapiro H."/>
            <person name="Aerts A."/>
            <person name="Otillar R.P."/>
            <person name="Terry A.Y."/>
            <person name="Boore J.L."/>
            <person name="Simakov O."/>
            <person name="Marletaz F."/>
            <person name="Cho S.-J."/>
            <person name="Edsinger-Gonzales E."/>
            <person name="Havlak P."/>
            <person name="Kuo D.-H."/>
            <person name="Larsson T."/>
            <person name="Lv J."/>
            <person name="Arendt D."/>
            <person name="Savage R."/>
            <person name="Osoegawa K."/>
            <person name="de Jong P."/>
            <person name="Lindberg D.R."/>
            <person name="Seaver E.C."/>
            <person name="Weisblat D.A."/>
            <person name="Putnam N.H."/>
            <person name="Grigoriev I.V."/>
            <person name="Rokhsar D.S."/>
        </authorList>
    </citation>
    <scope>NUCLEOTIDE SEQUENCE</scope>
    <source>
        <strain evidence="3">I ESC-2004</strain>
    </source>
</reference>
<dbReference type="EMBL" id="AMQN01021975">
    <property type="status" value="NOT_ANNOTATED_CDS"/>
    <property type="molecule type" value="Genomic_DNA"/>
</dbReference>
<keyword evidence="3" id="KW-1185">Reference proteome</keyword>
<dbReference type="GO" id="GO:0003697">
    <property type="term" value="F:single-stranded DNA binding"/>
    <property type="evidence" value="ECO:0007669"/>
    <property type="project" value="TreeGrafter"/>
</dbReference>
<accession>R7UPC4</accession>
<dbReference type="SUPFAM" id="SSF52540">
    <property type="entry name" value="P-loop containing nucleoside triphosphate hydrolases"/>
    <property type="match status" value="1"/>
</dbReference>
<dbReference type="GO" id="GO:0000723">
    <property type="term" value="P:telomere maintenance"/>
    <property type="evidence" value="ECO:0007669"/>
    <property type="project" value="TreeGrafter"/>
</dbReference>
<sequence>MTIQYRIQNDENFRRIEDELMRYDWSAISKGNTTPKVLALKVGSRVMLSQSVVASWQQFPLVLAYALTIHKAQGLEQPAVEADVQAMLGVEISRVISLDHLQILDNCKKSQEKMTIQYRIQNDENFRRIEDELMRYDWSAISKGNVNI</sequence>
<evidence type="ECO:0000313" key="3">
    <source>
        <dbReference type="Proteomes" id="UP000014760"/>
    </source>
</evidence>
<protein>
    <recommendedName>
        <fullName evidence="4">ATP-dependent DNA helicase</fullName>
    </recommendedName>
</protein>
<dbReference type="GO" id="GO:0071932">
    <property type="term" value="P:replication fork reversal"/>
    <property type="evidence" value="ECO:0007669"/>
    <property type="project" value="TreeGrafter"/>
</dbReference>
<dbReference type="InterPro" id="IPR027417">
    <property type="entry name" value="P-loop_NTPase"/>
</dbReference>
<reference evidence="2" key="3">
    <citation type="submission" date="2015-06" db="UniProtKB">
        <authorList>
            <consortium name="EnsemblMetazoa"/>
        </authorList>
    </citation>
    <scope>IDENTIFICATION</scope>
</reference>
<dbReference type="EMBL" id="KB299416">
    <property type="protein sequence ID" value="ELU08035.1"/>
    <property type="molecule type" value="Genomic_DNA"/>
</dbReference>
<reference evidence="1 3" key="2">
    <citation type="journal article" date="2013" name="Nature">
        <title>Insights into bilaterian evolution from three spiralian genomes.</title>
        <authorList>
            <person name="Simakov O."/>
            <person name="Marletaz F."/>
            <person name="Cho S.J."/>
            <person name="Edsinger-Gonzales E."/>
            <person name="Havlak P."/>
            <person name="Hellsten U."/>
            <person name="Kuo D.H."/>
            <person name="Larsson T."/>
            <person name="Lv J."/>
            <person name="Arendt D."/>
            <person name="Savage R."/>
            <person name="Osoegawa K."/>
            <person name="de Jong P."/>
            <person name="Grimwood J."/>
            <person name="Chapman J.A."/>
            <person name="Shapiro H."/>
            <person name="Aerts A."/>
            <person name="Otillar R.P."/>
            <person name="Terry A.Y."/>
            <person name="Boore J.L."/>
            <person name="Grigoriev I.V."/>
            <person name="Lindberg D.R."/>
            <person name="Seaver E.C."/>
            <person name="Weisblat D.A."/>
            <person name="Putnam N.H."/>
            <person name="Rokhsar D.S."/>
        </authorList>
    </citation>
    <scope>NUCLEOTIDE SEQUENCE</scope>
    <source>
        <strain evidence="1 3">I ESC-2004</strain>
    </source>
</reference>
<dbReference type="GO" id="GO:0043596">
    <property type="term" value="C:nuclear replication fork"/>
    <property type="evidence" value="ECO:0007669"/>
    <property type="project" value="TreeGrafter"/>
</dbReference>
<dbReference type="HOGENOM" id="CLU_1760520_0_0_1"/>
<evidence type="ECO:0008006" key="4">
    <source>
        <dbReference type="Google" id="ProtNLM"/>
    </source>
</evidence>
<name>R7UPC4_CAPTE</name>
<gene>
    <name evidence="1" type="ORF">CAPTEDRAFT_201720</name>
</gene>
<organism evidence="1">
    <name type="scientific">Capitella teleta</name>
    <name type="common">Polychaete worm</name>
    <dbReference type="NCBI Taxonomy" id="283909"/>
    <lineage>
        <taxon>Eukaryota</taxon>
        <taxon>Metazoa</taxon>
        <taxon>Spiralia</taxon>
        <taxon>Lophotrochozoa</taxon>
        <taxon>Annelida</taxon>
        <taxon>Polychaeta</taxon>
        <taxon>Sedentaria</taxon>
        <taxon>Scolecida</taxon>
        <taxon>Capitellidae</taxon>
        <taxon>Capitella</taxon>
    </lineage>
</organism>
<evidence type="ECO:0000313" key="2">
    <source>
        <dbReference type="EnsemblMetazoa" id="CapteP201720"/>
    </source>
</evidence>
<proteinExistence type="predicted"/>
<dbReference type="EnsemblMetazoa" id="CapteT201720">
    <property type="protein sequence ID" value="CapteP201720"/>
    <property type="gene ID" value="CapteG201720"/>
</dbReference>
<dbReference type="PANTHER" id="PTHR23274">
    <property type="entry name" value="DNA HELICASE-RELATED"/>
    <property type="match status" value="1"/>
</dbReference>
<dbReference type="GO" id="GO:0005739">
    <property type="term" value="C:mitochondrion"/>
    <property type="evidence" value="ECO:0007669"/>
    <property type="project" value="TreeGrafter"/>
</dbReference>